<proteinExistence type="predicted"/>
<protein>
    <submittedName>
        <fullName evidence="2">Uncharacterized protein</fullName>
    </submittedName>
</protein>
<evidence type="ECO:0000313" key="2">
    <source>
        <dbReference type="EMBL" id="OWA53299.1"/>
    </source>
</evidence>
<evidence type="ECO:0000313" key="3">
    <source>
        <dbReference type="Proteomes" id="UP000192578"/>
    </source>
</evidence>
<sequence length="102" mass="11294">MAAFSAFSCVLLIVLLIAATSVNGEGHRLLRPKRNHHLVYDNGRITYNGQNRQDLGYLFNSDGSATRELTSRVHGSQNIHRACVYGRCTSSWAISGTSDFHL</sequence>
<gene>
    <name evidence="2" type="ORF">BV898_17734</name>
</gene>
<reference evidence="3" key="1">
    <citation type="submission" date="2017-01" db="EMBL/GenBank/DDBJ databases">
        <title>Comparative genomics of anhydrobiosis in the tardigrade Hypsibius dujardini.</title>
        <authorList>
            <person name="Yoshida Y."/>
            <person name="Koutsovoulos G."/>
            <person name="Laetsch D."/>
            <person name="Stevens L."/>
            <person name="Kumar S."/>
            <person name="Horikawa D."/>
            <person name="Ishino K."/>
            <person name="Komine S."/>
            <person name="Tomita M."/>
            <person name="Blaxter M."/>
            <person name="Arakawa K."/>
        </authorList>
    </citation>
    <scope>NUCLEOTIDE SEQUENCE [LARGE SCALE GENOMIC DNA]</scope>
    <source>
        <strain evidence="3">Z151</strain>
    </source>
</reference>
<feature type="chain" id="PRO_5040909247" evidence="1">
    <location>
        <begin position="25"/>
        <end position="102"/>
    </location>
</feature>
<keyword evidence="3" id="KW-1185">Reference proteome</keyword>
<organism evidence="2 3">
    <name type="scientific">Hypsibius exemplaris</name>
    <name type="common">Freshwater tardigrade</name>
    <dbReference type="NCBI Taxonomy" id="2072580"/>
    <lineage>
        <taxon>Eukaryota</taxon>
        <taxon>Metazoa</taxon>
        <taxon>Ecdysozoa</taxon>
        <taxon>Tardigrada</taxon>
        <taxon>Eutardigrada</taxon>
        <taxon>Parachela</taxon>
        <taxon>Hypsibioidea</taxon>
        <taxon>Hypsibiidae</taxon>
        <taxon>Hypsibius</taxon>
    </lineage>
</organism>
<keyword evidence="1" id="KW-0732">Signal</keyword>
<dbReference type="Proteomes" id="UP000192578">
    <property type="component" value="Unassembled WGS sequence"/>
</dbReference>
<accession>A0A9X6RMF0</accession>
<dbReference type="EMBL" id="MTYJ01000313">
    <property type="protein sequence ID" value="OWA53299.1"/>
    <property type="molecule type" value="Genomic_DNA"/>
</dbReference>
<comment type="caution">
    <text evidence="2">The sequence shown here is derived from an EMBL/GenBank/DDBJ whole genome shotgun (WGS) entry which is preliminary data.</text>
</comment>
<feature type="signal peptide" evidence="1">
    <location>
        <begin position="1"/>
        <end position="24"/>
    </location>
</feature>
<name>A0A9X6RMF0_HYPEX</name>
<dbReference type="AlphaFoldDB" id="A0A9X6RMF0"/>
<evidence type="ECO:0000256" key="1">
    <source>
        <dbReference type="SAM" id="SignalP"/>
    </source>
</evidence>